<gene>
    <name evidence="2" type="ORF">MYCIT1_LOCUS2296</name>
</gene>
<accession>A0AAD2GTK1</accession>
<evidence type="ECO:0000256" key="1">
    <source>
        <dbReference type="SAM" id="SignalP"/>
    </source>
</evidence>
<dbReference type="SUPFAM" id="SSF53448">
    <property type="entry name" value="Nucleotide-diphospho-sugar transferases"/>
    <property type="match status" value="1"/>
</dbReference>
<evidence type="ECO:0000313" key="3">
    <source>
        <dbReference type="Proteomes" id="UP001295794"/>
    </source>
</evidence>
<keyword evidence="3" id="KW-1185">Reference proteome</keyword>
<protein>
    <submittedName>
        <fullName evidence="2">Uncharacterized protein</fullName>
    </submittedName>
</protein>
<dbReference type="EMBL" id="CAVNYO010000033">
    <property type="protein sequence ID" value="CAK5263077.1"/>
    <property type="molecule type" value="Genomic_DNA"/>
</dbReference>
<dbReference type="InterPro" id="IPR029044">
    <property type="entry name" value="Nucleotide-diphossugar_trans"/>
</dbReference>
<feature type="signal peptide" evidence="1">
    <location>
        <begin position="1"/>
        <end position="28"/>
    </location>
</feature>
<sequence length="453" mass="50689">MSSRFIPHNTLNLALCALLGAFCAVSYRKYASYSAPLREPDVTVVLLNWARFTNVQTIVAGLCGPSLDDVVKEIFVWNNNPNHTVGVEEFAPCPARKLRVYNSPENLYFQARFIACSKASTVFCFIQDDDYIVKPEIIRAVRSRIADQDIFLNPPEERLSSQWLSIMSPPTTFGFSWLGYGSMLLRRHAAAFLQLMDDLQMPDEERKMADNYYTILRNRMPEIWVGSAHPLSNESAFTVGEEGQARNRDHINRAVRYLDTLVANRTERPYFSLSFTTPEPRTLVHTPCQTGTCVVETTIRSLPETVSKYPLAQDIFKREAELTSLSAAAGSDISPFSQAVDSDMATFFRSAGDARAGDSILLDNLDVVSTMVDWVWMVDPSTALAIQSTPLSVSKNGLEWTTTPITPNCLASGAGIVECHFTSGLPARYLRIKLSSNWTSPWCIYETWLQIAT</sequence>
<dbReference type="InterPro" id="IPR008979">
    <property type="entry name" value="Galactose-bd-like_sf"/>
</dbReference>
<proteinExistence type="predicted"/>
<reference evidence="2" key="1">
    <citation type="submission" date="2023-11" db="EMBL/GenBank/DDBJ databases">
        <authorList>
            <person name="De Vega J J."/>
            <person name="De Vega J J."/>
        </authorList>
    </citation>
    <scope>NUCLEOTIDE SEQUENCE</scope>
</reference>
<dbReference type="Proteomes" id="UP001295794">
    <property type="component" value="Unassembled WGS sequence"/>
</dbReference>
<evidence type="ECO:0000313" key="2">
    <source>
        <dbReference type="EMBL" id="CAK5263077.1"/>
    </source>
</evidence>
<keyword evidence="1" id="KW-0732">Signal</keyword>
<name>A0AAD2GTK1_9AGAR</name>
<dbReference type="AlphaFoldDB" id="A0AAD2GTK1"/>
<comment type="caution">
    <text evidence="2">The sequence shown here is derived from an EMBL/GenBank/DDBJ whole genome shotgun (WGS) entry which is preliminary data.</text>
</comment>
<dbReference type="SUPFAM" id="SSF49785">
    <property type="entry name" value="Galactose-binding domain-like"/>
    <property type="match status" value="1"/>
</dbReference>
<feature type="chain" id="PRO_5042146514" evidence="1">
    <location>
        <begin position="29"/>
        <end position="453"/>
    </location>
</feature>
<organism evidence="2 3">
    <name type="scientific">Mycena citricolor</name>
    <dbReference type="NCBI Taxonomy" id="2018698"/>
    <lineage>
        <taxon>Eukaryota</taxon>
        <taxon>Fungi</taxon>
        <taxon>Dikarya</taxon>
        <taxon>Basidiomycota</taxon>
        <taxon>Agaricomycotina</taxon>
        <taxon>Agaricomycetes</taxon>
        <taxon>Agaricomycetidae</taxon>
        <taxon>Agaricales</taxon>
        <taxon>Marasmiineae</taxon>
        <taxon>Mycenaceae</taxon>
        <taxon>Mycena</taxon>
    </lineage>
</organism>
<dbReference type="Gene3D" id="2.60.120.260">
    <property type="entry name" value="Galactose-binding domain-like"/>
    <property type="match status" value="1"/>
</dbReference>